<protein>
    <recommendedName>
        <fullName evidence="3">Ester cyclase</fullName>
    </recommendedName>
</protein>
<dbReference type="RefSeq" id="WP_126631651.1">
    <property type="nucleotide sequence ID" value="NZ_BIFT01000002.1"/>
</dbReference>
<dbReference type="PANTHER" id="PTHR38436:SF1">
    <property type="entry name" value="ESTER CYCLASE"/>
    <property type="match status" value="1"/>
</dbReference>
<keyword evidence="2" id="KW-1185">Reference proteome</keyword>
<evidence type="ECO:0008006" key="3">
    <source>
        <dbReference type="Google" id="ProtNLM"/>
    </source>
</evidence>
<reference evidence="2" key="1">
    <citation type="submission" date="2018-12" db="EMBL/GenBank/DDBJ databases">
        <title>Tengunoibacter tsumagoiensis gen. nov., sp. nov., Dictyobacter kobayashii sp. nov., D. alpinus sp. nov., and D. joshuensis sp. nov. and description of Dictyobacteraceae fam. nov. within the order Ktedonobacterales isolated from Tengu-no-mugimeshi.</title>
        <authorList>
            <person name="Wang C.M."/>
            <person name="Zheng Y."/>
            <person name="Sakai Y."/>
            <person name="Toyoda A."/>
            <person name="Minakuchi Y."/>
            <person name="Abe K."/>
            <person name="Yokota A."/>
            <person name="Yabe S."/>
        </authorList>
    </citation>
    <scope>NUCLEOTIDE SEQUENCE [LARGE SCALE GENOMIC DNA]</scope>
    <source>
        <strain evidence="2">Uno16</strain>
    </source>
</reference>
<sequence>MAFENNLATQKRFAEAVMTRDLRIFDEVVASNAIDHDPAPDQGPGPEGYRHFFGELLTAFPDLNLTIEHMVADEDNIAFAYMMTGTHQGTFMGLAPTNKPIRVRGIQISKFANGKLVERWGSSDQLGILQQLDCALPHNLDKQLASGKP</sequence>
<name>A0A402BK49_9CHLR</name>
<dbReference type="GO" id="GO:0030638">
    <property type="term" value="P:polyketide metabolic process"/>
    <property type="evidence" value="ECO:0007669"/>
    <property type="project" value="InterPro"/>
</dbReference>
<dbReference type="InterPro" id="IPR032710">
    <property type="entry name" value="NTF2-like_dom_sf"/>
</dbReference>
<gene>
    <name evidence="1" type="ORF">KDA_71980</name>
</gene>
<dbReference type="Gene3D" id="3.10.450.50">
    <property type="match status" value="1"/>
</dbReference>
<proteinExistence type="predicted"/>
<dbReference type="PANTHER" id="PTHR38436">
    <property type="entry name" value="POLYKETIDE CYCLASE SNOAL-LIKE DOMAIN"/>
    <property type="match status" value="1"/>
</dbReference>
<dbReference type="AlphaFoldDB" id="A0A402BK49"/>
<organism evidence="1 2">
    <name type="scientific">Dictyobacter alpinus</name>
    <dbReference type="NCBI Taxonomy" id="2014873"/>
    <lineage>
        <taxon>Bacteria</taxon>
        <taxon>Bacillati</taxon>
        <taxon>Chloroflexota</taxon>
        <taxon>Ktedonobacteria</taxon>
        <taxon>Ktedonobacterales</taxon>
        <taxon>Dictyobacteraceae</taxon>
        <taxon>Dictyobacter</taxon>
    </lineage>
</organism>
<dbReference type="Pfam" id="PF07366">
    <property type="entry name" value="SnoaL"/>
    <property type="match status" value="1"/>
</dbReference>
<evidence type="ECO:0000313" key="1">
    <source>
        <dbReference type="EMBL" id="GCE31714.1"/>
    </source>
</evidence>
<dbReference type="InterPro" id="IPR009959">
    <property type="entry name" value="Cyclase_SnoaL-like"/>
</dbReference>
<comment type="caution">
    <text evidence="1">The sequence shown here is derived from an EMBL/GenBank/DDBJ whole genome shotgun (WGS) entry which is preliminary data.</text>
</comment>
<dbReference type="SUPFAM" id="SSF54427">
    <property type="entry name" value="NTF2-like"/>
    <property type="match status" value="1"/>
</dbReference>
<dbReference type="EMBL" id="BIFT01000002">
    <property type="protein sequence ID" value="GCE31714.1"/>
    <property type="molecule type" value="Genomic_DNA"/>
</dbReference>
<evidence type="ECO:0000313" key="2">
    <source>
        <dbReference type="Proteomes" id="UP000287171"/>
    </source>
</evidence>
<accession>A0A402BK49</accession>
<dbReference type="OrthoDB" id="158434at2"/>
<dbReference type="Proteomes" id="UP000287171">
    <property type="component" value="Unassembled WGS sequence"/>
</dbReference>